<accession>A0A9Q1Q800</accession>
<protein>
    <submittedName>
        <fullName evidence="3">Uncharacterized protein</fullName>
    </submittedName>
</protein>
<sequence>MLELRDFAIVMIVFLIVCQNIAPLSRVQPISRQPTLAGYILVGYLLDKQVENRKASSSATSNGEHGATMAREPARRRIASKGVRRICRHLGRNLGQQPGPVINNEGKNKLSPDSIHKDRYLKQPRPIPAEDSDHDVENCVLSASSRCSLVANNQTRGSAGTYQLSEESSIKDDECIHMLEEYSLPTSFGKPSTS</sequence>
<evidence type="ECO:0000313" key="3">
    <source>
        <dbReference type="EMBL" id="KAJ8431536.1"/>
    </source>
</evidence>
<dbReference type="Proteomes" id="UP001153076">
    <property type="component" value="Unassembled WGS sequence"/>
</dbReference>
<organism evidence="3 4">
    <name type="scientific">Carnegiea gigantea</name>
    <dbReference type="NCBI Taxonomy" id="171969"/>
    <lineage>
        <taxon>Eukaryota</taxon>
        <taxon>Viridiplantae</taxon>
        <taxon>Streptophyta</taxon>
        <taxon>Embryophyta</taxon>
        <taxon>Tracheophyta</taxon>
        <taxon>Spermatophyta</taxon>
        <taxon>Magnoliopsida</taxon>
        <taxon>eudicotyledons</taxon>
        <taxon>Gunneridae</taxon>
        <taxon>Pentapetalae</taxon>
        <taxon>Caryophyllales</taxon>
        <taxon>Cactineae</taxon>
        <taxon>Cactaceae</taxon>
        <taxon>Cactoideae</taxon>
        <taxon>Echinocereeae</taxon>
        <taxon>Carnegiea</taxon>
    </lineage>
</organism>
<keyword evidence="2" id="KW-0732">Signal</keyword>
<name>A0A9Q1Q800_9CARY</name>
<evidence type="ECO:0000256" key="2">
    <source>
        <dbReference type="SAM" id="SignalP"/>
    </source>
</evidence>
<evidence type="ECO:0000313" key="4">
    <source>
        <dbReference type="Proteomes" id="UP001153076"/>
    </source>
</evidence>
<feature type="chain" id="PRO_5040290314" evidence="2">
    <location>
        <begin position="19"/>
        <end position="194"/>
    </location>
</feature>
<dbReference type="AlphaFoldDB" id="A0A9Q1Q800"/>
<keyword evidence="4" id="KW-1185">Reference proteome</keyword>
<reference evidence="3" key="1">
    <citation type="submission" date="2022-04" db="EMBL/GenBank/DDBJ databases">
        <title>Carnegiea gigantea Genome sequencing and assembly v2.</title>
        <authorList>
            <person name="Copetti D."/>
            <person name="Sanderson M.J."/>
            <person name="Burquez A."/>
            <person name="Wojciechowski M.F."/>
        </authorList>
    </citation>
    <scope>NUCLEOTIDE SEQUENCE</scope>
    <source>
        <strain evidence="3">SGP5-SGP5p</strain>
        <tissue evidence="3">Aerial part</tissue>
    </source>
</reference>
<dbReference type="EMBL" id="JAKOGI010000682">
    <property type="protein sequence ID" value="KAJ8431536.1"/>
    <property type="molecule type" value="Genomic_DNA"/>
</dbReference>
<proteinExistence type="predicted"/>
<comment type="caution">
    <text evidence="3">The sequence shown here is derived from an EMBL/GenBank/DDBJ whole genome shotgun (WGS) entry which is preliminary data.</text>
</comment>
<gene>
    <name evidence="3" type="ORF">Cgig2_009614</name>
</gene>
<feature type="signal peptide" evidence="2">
    <location>
        <begin position="1"/>
        <end position="18"/>
    </location>
</feature>
<evidence type="ECO:0000256" key="1">
    <source>
        <dbReference type="SAM" id="MobiDB-lite"/>
    </source>
</evidence>
<feature type="region of interest" description="Disordered" evidence="1">
    <location>
        <begin position="55"/>
        <end position="75"/>
    </location>
</feature>